<protein>
    <submittedName>
        <fullName evidence="3">AAA family ATPase</fullName>
    </submittedName>
</protein>
<dbReference type="PANTHER" id="PTHR33295:SF7">
    <property type="entry name" value="ATPASE"/>
    <property type="match status" value="1"/>
</dbReference>
<name>A0A7G9GRU1_9FIRM</name>
<dbReference type="Proteomes" id="UP000515856">
    <property type="component" value="Chromosome"/>
</dbReference>
<accession>A0A7G9GRU1</accession>
<dbReference type="InterPro" id="IPR027417">
    <property type="entry name" value="P-loop_NTPase"/>
</dbReference>
<sequence length="433" mass="50712">MERFIMDELVKWKTKKKRKPLIIHGARQTGKTWIMQEFGKRYFDTCIYINFENNERMKNTFEQDYDIKRILTALKIEANQSFQAENTLLIFDEIQEVPKAMTALKYFYENAPEYNIVAAGSLLGMSLHAGTSFPVGKVEFLHLYPLNFREFLTALNEDALADLLIQNDFALLNTFRTKYIELLKKYYYIGGMPEAIMTFIETDDMREVRKVQNELLLYYESDFSKHASVEQYPRIQMVWNSIPAQLAKENRKFIYGIIREGARAKDYEIAIQWLMDYGLVHKSYRINKPGLPLISYMDQSSFKMFMLDIGLLAAKGELSAKTLLEGNRIFEEFKGALTEQFVAQEFVSNQQKLYYYASNNSSGEIDFMIQKEEHVIPIEVKAEENLRAQSLKAYCKKYEPEIAIRASMSAYRKEDWMCNVPLFDVAYYINSID</sequence>
<feature type="domain" description="AAA" evidence="1">
    <location>
        <begin position="18"/>
        <end position="152"/>
    </location>
</feature>
<dbReference type="InterPro" id="IPR041682">
    <property type="entry name" value="AAA_14"/>
</dbReference>
<evidence type="ECO:0000313" key="4">
    <source>
        <dbReference type="Proteomes" id="UP000515856"/>
    </source>
</evidence>
<reference evidence="3 4" key="1">
    <citation type="submission" date="2020-08" db="EMBL/GenBank/DDBJ databases">
        <authorList>
            <person name="Liu C."/>
            <person name="Sun Q."/>
        </authorList>
    </citation>
    <scope>NUCLEOTIDE SEQUENCE [LARGE SCALE GENOMIC DNA]</scope>
    <source>
        <strain evidence="3 4">NSJ-61</strain>
    </source>
</reference>
<dbReference type="Gene3D" id="3.40.50.300">
    <property type="entry name" value="P-loop containing nucleotide triphosphate hydrolases"/>
    <property type="match status" value="1"/>
</dbReference>
<dbReference type="AlphaFoldDB" id="A0A7G9GRU1"/>
<organism evidence="3 4">
    <name type="scientific">[Eubacterium] hominis</name>
    <dbReference type="NCBI Taxonomy" id="2764325"/>
    <lineage>
        <taxon>Bacteria</taxon>
        <taxon>Bacillati</taxon>
        <taxon>Bacillota</taxon>
        <taxon>Erysipelotrichia</taxon>
        <taxon>Erysipelotrichales</taxon>
        <taxon>Erysipelotrichaceae</taxon>
        <taxon>Amedibacillus</taxon>
    </lineage>
</organism>
<evidence type="ECO:0000259" key="1">
    <source>
        <dbReference type="Pfam" id="PF13173"/>
    </source>
</evidence>
<dbReference type="InterPro" id="IPR025420">
    <property type="entry name" value="DUF4143"/>
</dbReference>
<dbReference type="Pfam" id="PF13173">
    <property type="entry name" value="AAA_14"/>
    <property type="match status" value="1"/>
</dbReference>
<proteinExistence type="predicted"/>
<dbReference type="RefSeq" id="WP_117452607.1">
    <property type="nucleotide sequence ID" value="NZ_CP060636.1"/>
</dbReference>
<feature type="domain" description="DUF4143" evidence="2">
    <location>
        <begin position="220"/>
        <end position="382"/>
    </location>
</feature>
<evidence type="ECO:0000313" key="3">
    <source>
        <dbReference type="EMBL" id="QNM13523.1"/>
    </source>
</evidence>
<keyword evidence="4" id="KW-1185">Reference proteome</keyword>
<evidence type="ECO:0000259" key="2">
    <source>
        <dbReference type="Pfam" id="PF13635"/>
    </source>
</evidence>
<gene>
    <name evidence="3" type="ORF">H9Q80_06120</name>
</gene>
<dbReference type="KEGG" id="ehn:H9Q80_06120"/>
<dbReference type="EMBL" id="CP060636">
    <property type="protein sequence ID" value="QNM13523.1"/>
    <property type="molecule type" value="Genomic_DNA"/>
</dbReference>
<dbReference type="Pfam" id="PF13635">
    <property type="entry name" value="DUF4143"/>
    <property type="match status" value="1"/>
</dbReference>
<dbReference type="SUPFAM" id="SSF52540">
    <property type="entry name" value="P-loop containing nucleoside triphosphate hydrolases"/>
    <property type="match status" value="1"/>
</dbReference>
<dbReference type="PANTHER" id="PTHR33295">
    <property type="entry name" value="ATPASE"/>
    <property type="match status" value="1"/>
</dbReference>